<sequence>MFGYGQTAACRSQKVTCGPFADTDDSTHYLQAGTPTLVNQNSMALEYSVKRN</sequence>
<dbReference type="EMBL" id="UINC01065374">
    <property type="protein sequence ID" value="SVB94968.1"/>
    <property type="molecule type" value="Genomic_DNA"/>
</dbReference>
<gene>
    <name evidence="1" type="ORF">METZ01_LOCUS247822</name>
</gene>
<name>A0A382I5Z5_9ZZZZ</name>
<accession>A0A382I5Z5</accession>
<evidence type="ECO:0000313" key="1">
    <source>
        <dbReference type="EMBL" id="SVB94968.1"/>
    </source>
</evidence>
<reference evidence="1" key="1">
    <citation type="submission" date="2018-05" db="EMBL/GenBank/DDBJ databases">
        <authorList>
            <person name="Lanie J.A."/>
            <person name="Ng W.-L."/>
            <person name="Kazmierczak K.M."/>
            <person name="Andrzejewski T.M."/>
            <person name="Davidsen T.M."/>
            <person name="Wayne K.J."/>
            <person name="Tettelin H."/>
            <person name="Glass J.I."/>
            <person name="Rusch D."/>
            <person name="Podicherti R."/>
            <person name="Tsui H.-C.T."/>
            <person name="Winkler M.E."/>
        </authorList>
    </citation>
    <scope>NUCLEOTIDE SEQUENCE</scope>
</reference>
<proteinExistence type="predicted"/>
<dbReference type="AlphaFoldDB" id="A0A382I5Z5"/>
<protein>
    <submittedName>
        <fullName evidence="1">Uncharacterized protein</fullName>
    </submittedName>
</protein>
<organism evidence="1">
    <name type="scientific">marine metagenome</name>
    <dbReference type="NCBI Taxonomy" id="408172"/>
    <lineage>
        <taxon>unclassified sequences</taxon>
        <taxon>metagenomes</taxon>
        <taxon>ecological metagenomes</taxon>
    </lineage>
</organism>